<name>A0AAD5WWE9_9PEZI</name>
<keyword evidence="2" id="KW-1185">Reference proteome</keyword>
<organism evidence="1 2">
    <name type="scientific">Zalerion maritima</name>
    <dbReference type="NCBI Taxonomy" id="339359"/>
    <lineage>
        <taxon>Eukaryota</taxon>
        <taxon>Fungi</taxon>
        <taxon>Dikarya</taxon>
        <taxon>Ascomycota</taxon>
        <taxon>Pezizomycotina</taxon>
        <taxon>Sordariomycetes</taxon>
        <taxon>Lulworthiomycetidae</taxon>
        <taxon>Lulworthiales</taxon>
        <taxon>Lulworthiaceae</taxon>
        <taxon>Zalerion</taxon>
    </lineage>
</organism>
<sequence>MLGDSSGCAASPGRTEIKFSSFSRSPLLPVVQRSLVVRKVCVDGWILMDRYPCSKAASSFQGPGVTVTLVRARKPADGIRFQVLHRLDDPQYQNVKSFNLAVPLRPSSSCGIRYDPQRSRILRWAQSSGNRDGTDMAAATAPKRAYMASQFEVLLWGKQGRPVANTVKQSSATAVQIFSFFGKARVYRIAISAANPPTTGWGYETHTKAPFWTVA</sequence>
<dbReference type="EMBL" id="JAKWBI020000026">
    <property type="protein sequence ID" value="KAJ2905742.1"/>
    <property type="molecule type" value="Genomic_DNA"/>
</dbReference>
<proteinExistence type="predicted"/>
<comment type="caution">
    <text evidence="1">The sequence shown here is derived from an EMBL/GenBank/DDBJ whole genome shotgun (WGS) entry which is preliminary data.</text>
</comment>
<gene>
    <name evidence="1" type="ORF">MKZ38_004609</name>
</gene>
<accession>A0AAD5WWE9</accession>
<dbReference type="AlphaFoldDB" id="A0AAD5WWE9"/>
<reference evidence="1" key="1">
    <citation type="submission" date="2022-07" db="EMBL/GenBank/DDBJ databases">
        <title>Draft genome sequence of Zalerion maritima ATCC 34329, a (micro)plastics degrading marine fungus.</title>
        <authorList>
            <person name="Paco A."/>
            <person name="Goncalves M.F.M."/>
            <person name="Rocha-Santos T.A.P."/>
            <person name="Alves A."/>
        </authorList>
    </citation>
    <scope>NUCLEOTIDE SEQUENCE</scope>
    <source>
        <strain evidence="1">ATCC 34329</strain>
    </source>
</reference>
<evidence type="ECO:0000313" key="2">
    <source>
        <dbReference type="Proteomes" id="UP001201980"/>
    </source>
</evidence>
<dbReference type="Proteomes" id="UP001201980">
    <property type="component" value="Unassembled WGS sequence"/>
</dbReference>
<protein>
    <submittedName>
        <fullName evidence="1">Uncharacterized protein</fullName>
    </submittedName>
</protein>
<evidence type="ECO:0000313" key="1">
    <source>
        <dbReference type="EMBL" id="KAJ2905742.1"/>
    </source>
</evidence>